<protein>
    <recommendedName>
        <fullName evidence="3">EamA domain-containing protein</fullName>
    </recommendedName>
</protein>
<feature type="transmembrane region" description="Helical" evidence="2">
    <location>
        <begin position="95"/>
        <end position="120"/>
    </location>
</feature>
<feature type="region of interest" description="Disordered" evidence="1">
    <location>
        <begin position="1"/>
        <end position="35"/>
    </location>
</feature>
<dbReference type="InterPro" id="IPR000620">
    <property type="entry name" value="EamA_dom"/>
</dbReference>
<reference evidence="4 5" key="1">
    <citation type="submission" date="2024-10" db="EMBL/GenBank/DDBJ databases">
        <title>Updated reference genomes for cyclostephanoid diatoms.</title>
        <authorList>
            <person name="Roberts W.R."/>
            <person name="Alverson A.J."/>
        </authorList>
    </citation>
    <scope>NUCLEOTIDE SEQUENCE [LARGE SCALE GENOMIC DNA]</scope>
    <source>
        <strain evidence="4 5">AJA276-08</strain>
    </source>
</reference>
<organism evidence="4 5">
    <name type="scientific">Stephanodiscus triporus</name>
    <dbReference type="NCBI Taxonomy" id="2934178"/>
    <lineage>
        <taxon>Eukaryota</taxon>
        <taxon>Sar</taxon>
        <taxon>Stramenopiles</taxon>
        <taxon>Ochrophyta</taxon>
        <taxon>Bacillariophyta</taxon>
        <taxon>Coscinodiscophyceae</taxon>
        <taxon>Thalassiosirophycidae</taxon>
        <taxon>Stephanodiscales</taxon>
        <taxon>Stephanodiscaceae</taxon>
        <taxon>Stephanodiscus</taxon>
    </lineage>
</organism>
<dbReference type="PANTHER" id="PTHR13146:SF1">
    <property type="entry name" value="SUGAR PHOSPHATE TRANSPORTER DOMAIN-CONTAINING PROTEIN"/>
    <property type="match status" value="1"/>
</dbReference>
<evidence type="ECO:0000256" key="2">
    <source>
        <dbReference type="SAM" id="Phobius"/>
    </source>
</evidence>
<keyword evidence="5" id="KW-1185">Reference proteome</keyword>
<evidence type="ECO:0000313" key="4">
    <source>
        <dbReference type="EMBL" id="KAL3798932.1"/>
    </source>
</evidence>
<keyword evidence="2" id="KW-0472">Membrane</keyword>
<dbReference type="Proteomes" id="UP001530315">
    <property type="component" value="Unassembled WGS sequence"/>
</dbReference>
<feature type="transmembrane region" description="Helical" evidence="2">
    <location>
        <begin position="355"/>
        <end position="379"/>
    </location>
</feature>
<sequence length="504" mass="55553">MLLNSRFPRRRRNSDQCRTNLESEPPEGLQVSSNAKVRTSMIESQQLKQRGEPSFAWVLMCASVYVLSGVTQPILMSYAKQKGLADPKCQLYMSYLYVSSEIISCGSQLFYFTGPALVAFTLRCRSRNYSSGKRNGDGSNYTGASYGATSILLQSKKSNAALDDDPRGSKEVDDAIYYDYEEDYDDDGERLWPPRPLLIKASAIAVFDIFAQSMVYTGNNLAGPTIFSIIYSSVTIWAAIYSKFLLSRSLSKLQWSGVTLVVLGLSLTAVDSLALGKNVFLGACLIVVGTSFHGLTYVFSEKIMTDIKNESISPLTISLMNTALTSTDADCINNKRAQMRRETSRLQRQRHHEIISVRANCAIQGLVATAVLLVWQLIYTIPQIQPLIFIPMSKSQTSPLHALLILSAIAISNLFHSITFFVTLKHLAGGATSAGVLKGLQAILVFCASSVFLCGRWDGGREMCWSASKLVSLAVVLCGIALYTRGMYGMTRKKKMDDVEIMCV</sequence>
<evidence type="ECO:0000256" key="1">
    <source>
        <dbReference type="SAM" id="MobiDB-lite"/>
    </source>
</evidence>
<feature type="domain" description="EamA" evidence="3">
    <location>
        <begin position="198"/>
        <end position="268"/>
    </location>
</feature>
<feature type="transmembrane region" description="Helical" evidence="2">
    <location>
        <begin position="221"/>
        <end position="241"/>
    </location>
</feature>
<dbReference type="SUPFAM" id="SSF103481">
    <property type="entry name" value="Multidrug resistance efflux transporter EmrE"/>
    <property type="match status" value="1"/>
</dbReference>
<keyword evidence="2" id="KW-1133">Transmembrane helix</keyword>
<dbReference type="EMBL" id="JALLAZ020000275">
    <property type="protein sequence ID" value="KAL3798932.1"/>
    <property type="molecule type" value="Genomic_DNA"/>
</dbReference>
<keyword evidence="2" id="KW-0812">Transmembrane</keyword>
<accession>A0ABD3QFP3</accession>
<proteinExistence type="predicted"/>
<evidence type="ECO:0000313" key="5">
    <source>
        <dbReference type="Proteomes" id="UP001530315"/>
    </source>
</evidence>
<dbReference type="AlphaFoldDB" id="A0ABD3QFP3"/>
<comment type="caution">
    <text evidence="4">The sequence shown here is derived from an EMBL/GenBank/DDBJ whole genome shotgun (WGS) entry which is preliminary data.</text>
</comment>
<feature type="transmembrane region" description="Helical" evidence="2">
    <location>
        <begin position="55"/>
        <end position="75"/>
    </location>
</feature>
<gene>
    <name evidence="4" type="ORF">ACHAW5_001659</name>
</gene>
<feature type="transmembrane region" description="Helical" evidence="2">
    <location>
        <begin position="436"/>
        <end position="453"/>
    </location>
</feature>
<dbReference type="InterPro" id="IPR037185">
    <property type="entry name" value="EmrE-like"/>
</dbReference>
<feature type="transmembrane region" description="Helical" evidence="2">
    <location>
        <begin position="465"/>
        <end position="484"/>
    </location>
</feature>
<feature type="transmembrane region" description="Helical" evidence="2">
    <location>
        <begin position="399"/>
        <end position="424"/>
    </location>
</feature>
<dbReference type="PANTHER" id="PTHR13146">
    <property type="match status" value="1"/>
</dbReference>
<name>A0ABD3QFP3_9STRA</name>
<dbReference type="Pfam" id="PF00892">
    <property type="entry name" value="EamA"/>
    <property type="match status" value="1"/>
</dbReference>
<evidence type="ECO:0000259" key="3">
    <source>
        <dbReference type="Pfam" id="PF00892"/>
    </source>
</evidence>
<feature type="transmembrane region" description="Helical" evidence="2">
    <location>
        <begin position="279"/>
        <end position="299"/>
    </location>
</feature>